<dbReference type="Proteomes" id="UP000235786">
    <property type="component" value="Unassembled WGS sequence"/>
</dbReference>
<accession>A0A2J6QT93</accession>
<name>A0A2J6QT93_HYAVF</name>
<dbReference type="PANTHER" id="PTHR48081:SF31">
    <property type="entry name" value="STERYL ACETYL HYDROLASE MUG81-RELATED"/>
    <property type="match status" value="1"/>
</dbReference>
<dbReference type="PANTHER" id="PTHR48081">
    <property type="entry name" value="AB HYDROLASE SUPERFAMILY PROTEIN C4A8.06C"/>
    <property type="match status" value="1"/>
</dbReference>
<sequence>MASQEIQLSFWEKLGIVWAFAATAFWAGCTALRHFVLPPADSPGVARSVYTLVMRNAIRLSPRQRKKVLPQHKTGEVIKKYCTDYSLKHVVYPLPKGAKLHWIGKQPSNGCNVFLYFHGGGYKMAINPGHISFSLKCASNAKASLALLEYTLAPAGHYPTQLQQAIEALKSILNISSPSHITIGGDSAGGHLSTGLLSHLMHPAKDLEPIPLTEKLGGICLICPFLSFDYEKKSYSTNASRDYLQLKDIKSLNADFKPVGLSDADALNDPGLSPLDAPKGWWRDCPVEGILVTAGAWEVFLDDVVAFSARLKEEATPGTKVDLVVGAREVHAACIVDCSIGISEGDMAKAILAWMSDAAIDM</sequence>
<dbReference type="OrthoDB" id="2152029at2759"/>
<dbReference type="EMBL" id="KZ613974">
    <property type="protein sequence ID" value="PMD29450.1"/>
    <property type="molecule type" value="Genomic_DNA"/>
</dbReference>
<dbReference type="Pfam" id="PF07859">
    <property type="entry name" value="Abhydrolase_3"/>
    <property type="match status" value="1"/>
</dbReference>
<reference evidence="3 4" key="1">
    <citation type="submission" date="2016-04" db="EMBL/GenBank/DDBJ databases">
        <title>A degradative enzymes factory behind the ericoid mycorrhizal symbiosis.</title>
        <authorList>
            <consortium name="DOE Joint Genome Institute"/>
            <person name="Martino E."/>
            <person name="Morin E."/>
            <person name="Grelet G."/>
            <person name="Kuo A."/>
            <person name="Kohler A."/>
            <person name="Daghino S."/>
            <person name="Barry K."/>
            <person name="Choi C."/>
            <person name="Cichocki N."/>
            <person name="Clum A."/>
            <person name="Copeland A."/>
            <person name="Hainaut M."/>
            <person name="Haridas S."/>
            <person name="Labutti K."/>
            <person name="Lindquist E."/>
            <person name="Lipzen A."/>
            <person name="Khouja H.-R."/>
            <person name="Murat C."/>
            <person name="Ohm R."/>
            <person name="Olson A."/>
            <person name="Spatafora J."/>
            <person name="Veneault-Fourrey C."/>
            <person name="Henrissat B."/>
            <person name="Grigoriev I."/>
            <person name="Martin F."/>
            <person name="Perotto S."/>
        </authorList>
    </citation>
    <scope>NUCLEOTIDE SEQUENCE [LARGE SCALE GENOMIC DNA]</scope>
    <source>
        <strain evidence="3 4">F</strain>
    </source>
</reference>
<dbReference type="GO" id="GO:0016787">
    <property type="term" value="F:hydrolase activity"/>
    <property type="evidence" value="ECO:0007669"/>
    <property type="project" value="UniProtKB-KW"/>
</dbReference>
<dbReference type="SUPFAM" id="SSF53474">
    <property type="entry name" value="alpha/beta-Hydrolases"/>
    <property type="match status" value="1"/>
</dbReference>
<keyword evidence="1 3" id="KW-0378">Hydrolase</keyword>
<dbReference type="InterPro" id="IPR013094">
    <property type="entry name" value="AB_hydrolase_3"/>
</dbReference>
<evidence type="ECO:0000256" key="1">
    <source>
        <dbReference type="ARBA" id="ARBA00022801"/>
    </source>
</evidence>
<dbReference type="InterPro" id="IPR050300">
    <property type="entry name" value="GDXG_lipolytic_enzyme"/>
</dbReference>
<dbReference type="STRING" id="1149755.A0A2J6QT93"/>
<evidence type="ECO:0000259" key="2">
    <source>
        <dbReference type="Pfam" id="PF07859"/>
    </source>
</evidence>
<dbReference type="AlphaFoldDB" id="A0A2J6QT93"/>
<dbReference type="Gene3D" id="3.40.50.1820">
    <property type="entry name" value="alpha/beta hydrolase"/>
    <property type="match status" value="1"/>
</dbReference>
<gene>
    <name evidence="3" type="ORF">L207DRAFT_642422</name>
</gene>
<proteinExistence type="predicted"/>
<evidence type="ECO:0000313" key="4">
    <source>
        <dbReference type="Proteomes" id="UP000235786"/>
    </source>
</evidence>
<protein>
    <submittedName>
        <fullName evidence="3">Alpha/beta-hydrolase</fullName>
    </submittedName>
</protein>
<feature type="domain" description="Alpha/beta hydrolase fold-3" evidence="2">
    <location>
        <begin position="115"/>
        <end position="333"/>
    </location>
</feature>
<keyword evidence="4" id="KW-1185">Reference proteome</keyword>
<dbReference type="InterPro" id="IPR029058">
    <property type="entry name" value="AB_hydrolase_fold"/>
</dbReference>
<evidence type="ECO:0000313" key="3">
    <source>
        <dbReference type="EMBL" id="PMD29450.1"/>
    </source>
</evidence>
<organism evidence="3 4">
    <name type="scientific">Hyaloscypha variabilis (strain UAMH 11265 / GT02V1 / F)</name>
    <name type="common">Meliniomyces variabilis</name>
    <dbReference type="NCBI Taxonomy" id="1149755"/>
    <lineage>
        <taxon>Eukaryota</taxon>
        <taxon>Fungi</taxon>
        <taxon>Dikarya</taxon>
        <taxon>Ascomycota</taxon>
        <taxon>Pezizomycotina</taxon>
        <taxon>Leotiomycetes</taxon>
        <taxon>Helotiales</taxon>
        <taxon>Hyaloscyphaceae</taxon>
        <taxon>Hyaloscypha</taxon>
        <taxon>Hyaloscypha variabilis</taxon>
    </lineage>
</organism>